<reference evidence="1" key="1">
    <citation type="submission" date="2018-02" db="EMBL/GenBank/DDBJ databases">
        <title>Rhizophora mucronata_Transcriptome.</title>
        <authorList>
            <person name="Meera S.P."/>
            <person name="Sreeshan A."/>
            <person name="Augustine A."/>
        </authorList>
    </citation>
    <scope>NUCLEOTIDE SEQUENCE</scope>
    <source>
        <tissue evidence="1">Leaf</tissue>
    </source>
</reference>
<evidence type="ECO:0000313" key="1">
    <source>
        <dbReference type="EMBL" id="MBX59957.1"/>
    </source>
</evidence>
<dbReference type="EMBL" id="GGEC01079473">
    <property type="protein sequence ID" value="MBX59957.1"/>
    <property type="molecule type" value="Transcribed_RNA"/>
</dbReference>
<dbReference type="AlphaFoldDB" id="A0A2P2PYX9"/>
<sequence length="25" mass="2964">MLYTPYGRKKKKKLPLHCGCGWEII</sequence>
<proteinExistence type="predicted"/>
<name>A0A2P2PYX9_RHIMU</name>
<accession>A0A2P2PYX9</accession>
<organism evidence="1">
    <name type="scientific">Rhizophora mucronata</name>
    <name type="common">Asiatic mangrove</name>
    <dbReference type="NCBI Taxonomy" id="61149"/>
    <lineage>
        <taxon>Eukaryota</taxon>
        <taxon>Viridiplantae</taxon>
        <taxon>Streptophyta</taxon>
        <taxon>Embryophyta</taxon>
        <taxon>Tracheophyta</taxon>
        <taxon>Spermatophyta</taxon>
        <taxon>Magnoliopsida</taxon>
        <taxon>eudicotyledons</taxon>
        <taxon>Gunneridae</taxon>
        <taxon>Pentapetalae</taxon>
        <taxon>rosids</taxon>
        <taxon>fabids</taxon>
        <taxon>Malpighiales</taxon>
        <taxon>Rhizophoraceae</taxon>
        <taxon>Rhizophora</taxon>
    </lineage>
</organism>
<protein>
    <submittedName>
        <fullName evidence="1">Uncharacterized protein</fullName>
    </submittedName>
</protein>